<name>A0ABR1Z3R0_9PEZI</name>
<feature type="domain" description="F-box" evidence="2">
    <location>
        <begin position="54"/>
        <end position="104"/>
    </location>
</feature>
<evidence type="ECO:0000313" key="3">
    <source>
        <dbReference type="EMBL" id="KAK8247036.1"/>
    </source>
</evidence>
<comment type="caution">
    <text evidence="3">The sequence shown here is derived from an EMBL/GenBank/DDBJ whole genome shotgun (WGS) entry which is preliminary data.</text>
</comment>
<gene>
    <name evidence="3" type="ORF">HDK90DRAFT_521584</name>
</gene>
<dbReference type="SUPFAM" id="SSF81383">
    <property type="entry name" value="F-box domain"/>
    <property type="match status" value="1"/>
</dbReference>
<evidence type="ECO:0000313" key="4">
    <source>
        <dbReference type="Proteomes" id="UP001492380"/>
    </source>
</evidence>
<dbReference type="EMBL" id="JBBWRZ010000001">
    <property type="protein sequence ID" value="KAK8247036.1"/>
    <property type="molecule type" value="Genomic_DNA"/>
</dbReference>
<dbReference type="InterPro" id="IPR001810">
    <property type="entry name" value="F-box_dom"/>
</dbReference>
<evidence type="ECO:0000256" key="1">
    <source>
        <dbReference type="SAM" id="MobiDB-lite"/>
    </source>
</evidence>
<dbReference type="Proteomes" id="UP001492380">
    <property type="component" value="Unassembled WGS sequence"/>
</dbReference>
<proteinExistence type="predicted"/>
<accession>A0ABR1Z3R0</accession>
<dbReference type="InterPro" id="IPR036047">
    <property type="entry name" value="F-box-like_dom_sf"/>
</dbReference>
<feature type="region of interest" description="Disordered" evidence="1">
    <location>
        <begin position="1"/>
        <end position="35"/>
    </location>
</feature>
<reference evidence="3 4" key="1">
    <citation type="submission" date="2024-04" db="EMBL/GenBank/DDBJ databases">
        <title>Phyllosticta paracitricarpa is synonymous to the EU quarantine fungus P. citricarpa based on phylogenomic analyses.</title>
        <authorList>
            <consortium name="Lawrence Berkeley National Laboratory"/>
            <person name="Van Ingen-Buijs V.A."/>
            <person name="Van Westerhoven A.C."/>
            <person name="Haridas S."/>
            <person name="Skiadas P."/>
            <person name="Martin F."/>
            <person name="Groenewald J.Z."/>
            <person name="Crous P.W."/>
            <person name="Seidl M.F."/>
        </authorList>
    </citation>
    <scope>NUCLEOTIDE SEQUENCE [LARGE SCALE GENOMIC DNA]</scope>
    <source>
        <strain evidence="3 4">CBS 123374</strain>
    </source>
</reference>
<evidence type="ECO:0000259" key="2">
    <source>
        <dbReference type="PROSITE" id="PS50181"/>
    </source>
</evidence>
<protein>
    <recommendedName>
        <fullName evidence="2">F-box domain-containing protein</fullName>
    </recommendedName>
</protein>
<organism evidence="3 4">
    <name type="scientific">Phyllosticta capitalensis</name>
    <dbReference type="NCBI Taxonomy" id="121624"/>
    <lineage>
        <taxon>Eukaryota</taxon>
        <taxon>Fungi</taxon>
        <taxon>Dikarya</taxon>
        <taxon>Ascomycota</taxon>
        <taxon>Pezizomycotina</taxon>
        <taxon>Dothideomycetes</taxon>
        <taxon>Dothideomycetes incertae sedis</taxon>
        <taxon>Botryosphaeriales</taxon>
        <taxon>Phyllostictaceae</taxon>
        <taxon>Phyllosticta</taxon>
    </lineage>
</organism>
<sequence length="350" mass="39679">MPGSVEPPGDDLAEAIEAQRHKSPTITSTDCPPHKLEETTKAHKYLSDEDPCNHFPFGDLPAELVLRINDFLPNVARLSLAAACKNFRKLIPPPAGLVDAWPKDPREALARLLQKEKKQRADIASRREFVKYVKRDAFNRAVRFERSGVNDTLKACCRCFKTHPTKAFSNAQLALPPERRQCLGQEVALQLCKHKSLKMDFPEHEDKLIQCGESDCQSYSSWCRRSLFNASDRGAVSIHSSRPVLQLENGKFYLGNDIRTQLAQKRPEICPHTVLSPHHFAGIENLEITSEVRMHRTSLWQHTERCTNPNCKTEFRLLLTSRICVYVERIVGTLEDATDPAWTSQCGLKV</sequence>
<keyword evidence="4" id="KW-1185">Reference proteome</keyword>
<dbReference type="PROSITE" id="PS50181">
    <property type="entry name" value="FBOX"/>
    <property type="match status" value="1"/>
</dbReference>